<dbReference type="InterPro" id="IPR010414">
    <property type="entry name" value="FRG1"/>
</dbReference>
<dbReference type="CDD" id="cd23339">
    <property type="entry name" value="beta-trefoil_FSCN_fungal_FRG1-like"/>
    <property type="match status" value="1"/>
</dbReference>
<dbReference type="SUPFAM" id="SSF50405">
    <property type="entry name" value="Actin-crosslinking proteins"/>
    <property type="match status" value="1"/>
</dbReference>
<evidence type="ECO:0000313" key="6">
    <source>
        <dbReference type="Proteomes" id="UP001562354"/>
    </source>
</evidence>
<dbReference type="Pfam" id="PF06229">
    <property type="entry name" value="FRG1"/>
    <property type="match status" value="1"/>
</dbReference>
<evidence type="ECO:0000256" key="3">
    <source>
        <dbReference type="ARBA" id="ARBA00023242"/>
    </source>
</evidence>
<sequence>MVKALSFKGDKKVKKRKRTAVDGGDQDTSVSRTNPAEEGQDEESWVSADKEEDLKGPVLFVLPTQPVTCLACDANGKIFASQIENMIEDSPSTAEPHDVRQVWIANRVAGTDSFSFKGHHGKYLSCDKFGIPSASTEAISPEESFYCSPNTENMAGTFSIRTTRDKYFAVTEGSGAPEIRADADEISPDTAFRLRMQARFKPTLKASKEEQVREKISRAQLESEVGRRLEDDEVKKLKKARKEGTYHEALLDVKVKGKHDKFA</sequence>
<evidence type="ECO:0000256" key="2">
    <source>
        <dbReference type="ARBA" id="ARBA00010878"/>
    </source>
</evidence>
<protein>
    <recommendedName>
        <fullName evidence="7">Actin-crosslinking protein</fullName>
    </recommendedName>
</protein>
<evidence type="ECO:0000256" key="1">
    <source>
        <dbReference type="ARBA" id="ARBA00004604"/>
    </source>
</evidence>
<comment type="similarity">
    <text evidence="2">Belongs to the FRG1 family.</text>
</comment>
<comment type="caution">
    <text evidence="5">The sequence shown here is derived from an EMBL/GenBank/DDBJ whole genome shotgun (WGS) entry which is preliminary data.</text>
</comment>
<keyword evidence="3" id="KW-0539">Nucleus</keyword>
<keyword evidence="6" id="KW-1185">Reference proteome</keyword>
<dbReference type="GeneID" id="95973809"/>
<evidence type="ECO:0000256" key="4">
    <source>
        <dbReference type="SAM" id="MobiDB-lite"/>
    </source>
</evidence>
<name>A0ABR3P2Q0_9PEZI</name>
<dbReference type="RefSeq" id="XP_069196297.1">
    <property type="nucleotide sequence ID" value="XM_069340221.1"/>
</dbReference>
<reference evidence="5 6" key="1">
    <citation type="submission" date="2024-07" db="EMBL/GenBank/DDBJ databases">
        <title>Draft sequence of the Neodothiora populina.</title>
        <authorList>
            <person name="Drown D.D."/>
            <person name="Schuette U.S."/>
            <person name="Buechlein A.B."/>
            <person name="Rusch D.R."/>
            <person name="Winton L.W."/>
            <person name="Adams G.A."/>
        </authorList>
    </citation>
    <scope>NUCLEOTIDE SEQUENCE [LARGE SCALE GENOMIC DNA]</scope>
    <source>
        <strain evidence="5 6">CPC 39397</strain>
    </source>
</reference>
<accession>A0ABR3P2Q0</accession>
<dbReference type="EMBL" id="JBFMKM010000018">
    <property type="protein sequence ID" value="KAL1296615.1"/>
    <property type="molecule type" value="Genomic_DNA"/>
</dbReference>
<dbReference type="PANTHER" id="PTHR12928">
    <property type="entry name" value="FRG1 PROTEIN"/>
    <property type="match status" value="1"/>
</dbReference>
<organism evidence="5 6">
    <name type="scientific">Neodothiora populina</name>
    <dbReference type="NCBI Taxonomy" id="2781224"/>
    <lineage>
        <taxon>Eukaryota</taxon>
        <taxon>Fungi</taxon>
        <taxon>Dikarya</taxon>
        <taxon>Ascomycota</taxon>
        <taxon>Pezizomycotina</taxon>
        <taxon>Dothideomycetes</taxon>
        <taxon>Dothideomycetidae</taxon>
        <taxon>Dothideales</taxon>
        <taxon>Dothioraceae</taxon>
        <taxon>Neodothiora</taxon>
    </lineage>
</organism>
<dbReference type="InterPro" id="IPR008999">
    <property type="entry name" value="Actin-crosslinking"/>
</dbReference>
<dbReference type="Gene3D" id="2.80.10.50">
    <property type="match status" value="1"/>
</dbReference>
<dbReference type="PANTHER" id="PTHR12928:SF0">
    <property type="entry name" value="FSHD REGION GENE 1"/>
    <property type="match status" value="1"/>
</dbReference>
<evidence type="ECO:0008006" key="7">
    <source>
        <dbReference type="Google" id="ProtNLM"/>
    </source>
</evidence>
<evidence type="ECO:0000313" key="5">
    <source>
        <dbReference type="EMBL" id="KAL1296615.1"/>
    </source>
</evidence>
<feature type="region of interest" description="Disordered" evidence="4">
    <location>
        <begin position="1"/>
        <end position="50"/>
    </location>
</feature>
<dbReference type="Proteomes" id="UP001562354">
    <property type="component" value="Unassembled WGS sequence"/>
</dbReference>
<comment type="subcellular location">
    <subcellularLocation>
        <location evidence="1">Nucleus</location>
        <location evidence="1">Nucleolus</location>
    </subcellularLocation>
</comment>
<proteinExistence type="inferred from homology"/>
<gene>
    <name evidence="5" type="ORF">AAFC00_000106</name>
</gene>